<evidence type="ECO:0000256" key="1">
    <source>
        <dbReference type="ARBA" id="ARBA00013194"/>
    </source>
</evidence>
<dbReference type="InterPro" id="IPR044666">
    <property type="entry name" value="Cyclophilin_A-like"/>
</dbReference>
<proteinExistence type="predicted"/>
<evidence type="ECO:0000256" key="4">
    <source>
        <dbReference type="SAM" id="SignalP"/>
    </source>
</evidence>
<evidence type="ECO:0000256" key="3">
    <source>
        <dbReference type="ARBA" id="ARBA00023235"/>
    </source>
</evidence>
<feature type="domain" description="PPIase cyclophilin-type" evidence="5">
    <location>
        <begin position="231"/>
        <end position="380"/>
    </location>
</feature>
<dbReference type="Gene3D" id="2.40.100.10">
    <property type="entry name" value="Cyclophilin-like"/>
    <property type="match status" value="1"/>
</dbReference>
<feature type="chain" id="PRO_5022935974" description="peptidylprolyl isomerase" evidence="4">
    <location>
        <begin position="26"/>
        <end position="390"/>
    </location>
</feature>
<evidence type="ECO:0000313" key="6">
    <source>
        <dbReference type="EMBL" id="TWT74428.1"/>
    </source>
</evidence>
<dbReference type="SUPFAM" id="SSF50891">
    <property type="entry name" value="Cyclophilin-like"/>
    <property type="match status" value="1"/>
</dbReference>
<dbReference type="CDD" id="cd00317">
    <property type="entry name" value="cyclophilin"/>
    <property type="match status" value="1"/>
</dbReference>
<accession>A0A5C5YGZ0</accession>
<dbReference type="PANTHER" id="PTHR45625">
    <property type="entry name" value="PEPTIDYL-PROLYL CIS-TRANS ISOMERASE-RELATED"/>
    <property type="match status" value="1"/>
</dbReference>
<evidence type="ECO:0000256" key="2">
    <source>
        <dbReference type="ARBA" id="ARBA00023110"/>
    </source>
</evidence>
<dbReference type="InterPro" id="IPR029000">
    <property type="entry name" value="Cyclophilin-like_dom_sf"/>
</dbReference>
<dbReference type="PROSITE" id="PS50072">
    <property type="entry name" value="CSA_PPIASE_2"/>
    <property type="match status" value="1"/>
</dbReference>
<organism evidence="6 7">
    <name type="scientific">Posidoniimonas polymericola</name>
    <dbReference type="NCBI Taxonomy" id="2528002"/>
    <lineage>
        <taxon>Bacteria</taxon>
        <taxon>Pseudomonadati</taxon>
        <taxon>Planctomycetota</taxon>
        <taxon>Planctomycetia</taxon>
        <taxon>Pirellulales</taxon>
        <taxon>Lacipirellulaceae</taxon>
        <taxon>Posidoniimonas</taxon>
    </lineage>
</organism>
<gene>
    <name evidence="6" type="primary">ppiB</name>
    <name evidence="6" type="ORF">Pla123a_32510</name>
</gene>
<keyword evidence="4" id="KW-0732">Signal</keyword>
<keyword evidence="2" id="KW-0697">Rotamase</keyword>
<name>A0A5C5YGZ0_9BACT</name>
<evidence type="ECO:0000313" key="7">
    <source>
        <dbReference type="Proteomes" id="UP000318478"/>
    </source>
</evidence>
<protein>
    <recommendedName>
        <fullName evidence="1">peptidylprolyl isomerase</fullName>
        <ecNumber evidence="1">5.2.1.8</ecNumber>
    </recommendedName>
</protein>
<dbReference type="AlphaFoldDB" id="A0A5C5YGZ0"/>
<feature type="signal peptide" evidence="4">
    <location>
        <begin position="1"/>
        <end position="25"/>
    </location>
</feature>
<sequence length="390" mass="42739" precursor="true">MRTPRIPVTALVAAALMLAAPVISAQETESPPVSHAAFDAAFADYKAFMREFEDLRIQFQTANASEREQLNAKAAELVDQAKPKVKKMIDEALEVYKAAPGQDPQITELLVSAAAHNLLGNGENGQGGDQFERALEILQPLLANDEKAEGLASMGVVAAFCCNRFDLVDEYVALAKERRDDPSKLGEEMAGMVDQYSNPGMIQEYRQLWEEEEKIRSAEATANDLPRVKFETTAGDIVIELFENEAPTATANMVSLVKKGFYDGIIFHRVLPHFMAQGGDPTGTGSGGPGWSIPCECYEEDARMHFRGSLSMAHAGRDSGGSQFFLTFVPTHHLNGRHTVFGRVVEGMEVLGELQRIDPGERGVTPDKIVKATVVRDRGHAYDFKKLPGR</sequence>
<dbReference type="EC" id="5.2.1.8" evidence="1"/>
<keyword evidence="7" id="KW-1185">Reference proteome</keyword>
<dbReference type="PRINTS" id="PR00153">
    <property type="entry name" value="CSAPPISMRASE"/>
</dbReference>
<dbReference type="GO" id="GO:0003755">
    <property type="term" value="F:peptidyl-prolyl cis-trans isomerase activity"/>
    <property type="evidence" value="ECO:0007669"/>
    <property type="project" value="UniProtKB-KW"/>
</dbReference>
<dbReference type="Proteomes" id="UP000318478">
    <property type="component" value="Unassembled WGS sequence"/>
</dbReference>
<dbReference type="PANTHER" id="PTHR45625:SF4">
    <property type="entry name" value="PEPTIDYLPROLYL ISOMERASE DOMAIN AND WD REPEAT-CONTAINING PROTEIN 1"/>
    <property type="match status" value="1"/>
</dbReference>
<dbReference type="RefSeq" id="WP_197528037.1">
    <property type="nucleotide sequence ID" value="NZ_SJPO01000008.1"/>
</dbReference>
<reference evidence="6 7" key="1">
    <citation type="submission" date="2019-02" db="EMBL/GenBank/DDBJ databases">
        <title>Deep-cultivation of Planctomycetes and their phenomic and genomic characterization uncovers novel biology.</title>
        <authorList>
            <person name="Wiegand S."/>
            <person name="Jogler M."/>
            <person name="Boedeker C."/>
            <person name="Pinto D."/>
            <person name="Vollmers J."/>
            <person name="Rivas-Marin E."/>
            <person name="Kohn T."/>
            <person name="Peeters S.H."/>
            <person name="Heuer A."/>
            <person name="Rast P."/>
            <person name="Oberbeckmann S."/>
            <person name="Bunk B."/>
            <person name="Jeske O."/>
            <person name="Meyerdierks A."/>
            <person name="Storesund J.E."/>
            <person name="Kallscheuer N."/>
            <person name="Luecker S."/>
            <person name="Lage O.M."/>
            <person name="Pohl T."/>
            <person name="Merkel B.J."/>
            <person name="Hornburger P."/>
            <person name="Mueller R.-W."/>
            <person name="Bruemmer F."/>
            <person name="Labrenz M."/>
            <person name="Spormann A.M."/>
            <person name="Op Den Camp H."/>
            <person name="Overmann J."/>
            <person name="Amann R."/>
            <person name="Jetten M.S.M."/>
            <person name="Mascher T."/>
            <person name="Medema M.H."/>
            <person name="Devos D.P."/>
            <person name="Kaster A.-K."/>
            <person name="Ovreas L."/>
            <person name="Rohde M."/>
            <person name="Galperin M.Y."/>
            <person name="Jogler C."/>
        </authorList>
    </citation>
    <scope>NUCLEOTIDE SEQUENCE [LARGE SCALE GENOMIC DNA]</scope>
    <source>
        <strain evidence="6 7">Pla123a</strain>
    </source>
</reference>
<comment type="caution">
    <text evidence="6">The sequence shown here is derived from an EMBL/GenBank/DDBJ whole genome shotgun (WGS) entry which is preliminary data.</text>
</comment>
<keyword evidence="3 6" id="KW-0413">Isomerase</keyword>
<dbReference type="Pfam" id="PF00160">
    <property type="entry name" value="Pro_isomerase"/>
    <property type="match status" value="1"/>
</dbReference>
<dbReference type="InterPro" id="IPR002130">
    <property type="entry name" value="Cyclophilin-type_PPIase_dom"/>
</dbReference>
<evidence type="ECO:0000259" key="5">
    <source>
        <dbReference type="PROSITE" id="PS50072"/>
    </source>
</evidence>
<dbReference type="EMBL" id="SJPO01000008">
    <property type="protein sequence ID" value="TWT74428.1"/>
    <property type="molecule type" value="Genomic_DNA"/>
</dbReference>